<evidence type="ECO:0000256" key="1">
    <source>
        <dbReference type="SAM" id="MobiDB-lite"/>
    </source>
</evidence>
<evidence type="ECO:0000313" key="3">
    <source>
        <dbReference type="EMBL" id="KAF9327159.1"/>
    </source>
</evidence>
<dbReference type="SUPFAM" id="SSF51905">
    <property type="entry name" value="FAD/NAD(P)-binding domain"/>
    <property type="match status" value="1"/>
</dbReference>
<feature type="compositionally biased region" description="Basic and acidic residues" evidence="1">
    <location>
        <begin position="14"/>
        <end position="26"/>
    </location>
</feature>
<name>A0A9P5SEB5_9FUNG</name>
<organism evidence="3 4">
    <name type="scientific">Podila minutissima</name>
    <dbReference type="NCBI Taxonomy" id="64525"/>
    <lineage>
        <taxon>Eukaryota</taxon>
        <taxon>Fungi</taxon>
        <taxon>Fungi incertae sedis</taxon>
        <taxon>Mucoromycota</taxon>
        <taxon>Mortierellomycotina</taxon>
        <taxon>Mortierellomycetes</taxon>
        <taxon>Mortierellales</taxon>
        <taxon>Mortierellaceae</taxon>
        <taxon>Podila</taxon>
    </lineage>
</organism>
<dbReference type="Proteomes" id="UP000696485">
    <property type="component" value="Unassembled WGS sequence"/>
</dbReference>
<feature type="region of interest" description="Disordered" evidence="1">
    <location>
        <begin position="67"/>
        <end position="91"/>
    </location>
</feature>
<dbReference type="InterPro" id="IPR036188">
    <property type="entry name" value="FAD/NAD-bd_sf"/>
</dbReference>
<dbReference type="PANTHER" id="PTHR10742:SF342">
    <property type="entry name" value="AMINE OXIDASE"/>
    <property type="match status" value="1"/>
</dbReference>
<keyword evidence="4" id="KW-1185">Reference proteome</keyword>
<dbReference type="Pfam" id="PF01593">
    <property type="entry name" value="Amino_oxidase"/>
    <property type="match status" value="1"/>
</dbReference>
<dbReference type="GO" id="GO:0009063">
    <property type="term" value="P:amino acid catabolic process"/>
    <property type="evidence" value="ECO:0007669"/>
    <property type="project" value="TreeGrafter"/>
</dbReference>
<proteinExistence type="predicted"/>
<dbReference type="GO" id="GO:0001716">
    <property type="term" value="F:L-amino-acid oxidase activity"/>
    <property type="evidence" value="ECO:0007669"/>
    <property type="project" value="TreeGrafter"/>
</dbReference>
<dbReference type="InterPro" id="IPR002937">
    <property type="entry name" value="Amino_oxidase"/>
</dbReference>
<dbReference type="Gene3D" id="1.10.405.40">
    <property type="match status" value="1"/>
</dbReference>
<dbReference type="Gene3D" id="3.90.660.10">
    <property type="match status" value="1"/>
</dbReference>
<dbReference type="SUPFAM" id="SSF54373">
    <property type="entry name" value="FAD-linked reductases, C-terminal domain"/>
    <property type="match status" value="1"/>
</dbReference>
<accession>A0A9P5SEB5</accession>
<feature type="region of interest" description="Disordered" evidence="1">
    <location>
        <begin position="14"/>
        <end position="40"/>
    </location>
</feature>
<evidence type="ECO:0000259" key="2">
    <source>
        <dbReference type="Pfam" id="PF01593"/>
    </source>
</evidence>
<dbReference type="EMBL" id="JAAAUY010000695">
    <property type="protein sequence ID" value="KAF9327159.1"/>
    <property type="molecule type" value="Genomic_DNA"/>
</dbReference>
<feature type="domain" description="Amine oxidase" evidence="2">
    <location>
        <begin position="142"/>
        <end position="632"/>
    </location>
</feature>
<feature type="compositionally biased region" description="Basic residues" evidence="1">
    <location>
        <begin position="70"/>
        <end position="79"/>
    </location>
</feature>
<gene>
    <name evidence="3" type="ORF">BG006_009493</name>
</gene>
<protein>
    <recommendedName>
        <fullName evidence="2">Amine oxidase domain-containing protein</fullName>
    </recommendedName>
</protein>
<dbReference type="Gene3D" id="3.50.50.60">
    <property type="entry name" value="FAD/NAD(P)-binding domain"/>
    <property type="match status" value="1"/>
</dbReference>
<comment type="caution">
    <text evidence="3">The sequence shown here is derived from an EMBL/GenBank/DDBJ whole genome shotgun (WGS) entry which is preliminary data.</text>
</comment>
<reference evidence="3" key="1">
    <citation type="journal article" date="2020" name="Fungal Divers.">
        <title>Resolving the Mortierellaceae phylogeny through synthesis of multi-gene phylogenetics and phylogenomics.</title>
        <authorList>
            <person name="Vandepol N."/>
            <person name="Liber J."/>
            <person name="Desiro A."/>
            <person name="Na H."/>
            <person name="Kennedy M."/>
            <person name="Barry K."/>
            <person name="Grigoriev I.V."/>
            <person name="Miller A.N."/>
            <person name="O'Donnell K."/>
            <person name="Stajich J.E."/>
            <person name="Bonito G."/>
        </authorList>
    </citation>
    <scope>NUCLEOTIDE SEQUENCE</scope>
    <source>
        <strain evidence="3">NVP1</strain>
    </source>
</reference>
<sequence>MLRHLDCIYLKKDSTRSEHKTHESEASHSSTKHGHAFHPPQVKTIKSPIRRLWTWTRKKVPTWIRTPSSMKKKNKKKQKAPPARDYTPLYGENRPIEMRPQAHVETPQHRRIEWVDACGGPHAPLGKLPPGLRVGVIGGGPAGVTTAFEAIKAGAQVTLIEARHEVGGRARSVALGGGNNVAEQGCMRFPPSAAALFVLAKAFGYGFIERFPNPGTVPTLVSYGGECHLWTDAEASLPGFETVKAGWDAFIEEGCQINGRSFESCLKVVGWLQSPKMEVRMQAISAWQAYITEFQYHSFREGLEEIFGFTNTTPPAGKHWTKDDFNRFGKLGIGSGGFGAFYDVCFLTLLRYVPNSCETDLASFAGYVDGKLQATGIRSLWQSVWESATKRGLKSLLNTRATSISKRTESDGRTVFIVRTESPQGLSALEFDELFINVTVNIANRDLDLGRMGPDQLFTDATCEAIKNMHMTFSTKITFQIPRSPLFNDPAFPRTLLTDGDLPQAYCFDYGDPETVVVMLVYAWEEDSRRLQSEKDPAKLFGRLKSLAAQAAAKSPYPQWADILQPVGDIVLTHWQEDPYALGAFAFAEPGQDRHCAALFYDFEKKQGPYLIGDSYSHGNPWVEGALESAYNCFSAMVKQRGTLHHPDKAPVNLIRSGIYSYD</sequence>
<dbReference type="InterPro" id="IPR050281">
    <property type="entry name" value="Flavin_monoamine_oxidase"/>
</dbReference>
<dbReference type="PANTHER" id="PTHR10742">
    <property type="entry name" value="FLAVIN MONOAMINE OXIDASE"/>
    <property type="match status" value="1"/>
</dbReference>
<dbReference type="AlphaFoldDB" id="A0A9P5SEB5"/>
<evidence type="ECO:0000313" key="4">
    <source>
        <dbReference type="Proteomes" id="UP000696485"/>
    </source>
</evidence>